<feature type="transmembrane region" description="Helical" evidence="2">
    <location>
        <begin position="875"/>
        <end position="894"/>
    </location>
</feature>
<dbReference type="EMBL" id="JAPMOS010000101">
    <property type="protein sequence ID" value="KAJ4455585.1"/>
    <property type="molecule type" value="Genomic_DNA"/>
</dbReference>
<keyword evidence="2" id="KW-0812">Transmembrane</keyword>
<feature type="region of interest" description="Disordered" evidence="1">
    <location>
        <begin position="273"/>
        <end position="292"/>
    </location>
</feature>
<dbReference type="PANTHER" id="PTHR31913:SF0">
    <property type="entry name" value="VACUOLAR IMPORT AND DEGRADATION PROTEIN 27"/>
    <property type="match status" value="1"/>
</dbReference>
<keyword evidence="2" id="KW-1133">Transmembrane helix</keyword>
<proteinExistence type="predicted"/>
<gene>
    <name evidence="5" type="ORF">PAPYR_9434</name>
</gene>
<dbReference type="InterPro" id="IPR040458">
    <property type="entry name" value="Vid27"/>
</dbReference>
<evidence type="ECO:0000259" key="3">
    <source>
        <dbReference type="Pfam" id="PF08553"/>
    </source>
</evidence>
<dbReference type="Pfam" id="PF17747">
    <property type="entry name" value="VID27_PH"/>
    <property type="match status" value="1"/>
</dbReference>
<keyword evidence="2" id="KW-0472">Membrane</keyword>
<feature type="region of interest" description="Disordered" evidence="1">
    <location>
        <begin position="336"/>
        <end position="377"/>
    </location>
</feature>
<feature type="compositionally biased region" description="Acidic residues" evidence="1">
    <location>
        <begin position="608"/>
        <end position="618"/>
    </location>
</feature>
<protein>
    <submittedName>
        <fullName evidence="5">VID27 cytoplasmic protein</fullName>
    </submittedName>
</protein>
<dbReference type="InterPro" id="IPR013863">
    <property type="entry name" value="VID27_C"/>
</dbReference>
<dbReference type="InterPro" id="IPR040768">
    <property type="entry name" value="Vid27_PH"/>
</dbReference>
<dbReference type="PRINTS" id="PR01217">
    <property type="entry name" value="PRICHEXTENSN"/>
</dbReference>
<feature type="region of interest" description="Disordered" evidence="1">
    <location>
        <begin position="398"/>
        <end position="463"/>
    </location>
</feature>
<feature type="compositionally biased region" description="Pro residues" evidence="1">
    <location>
        <begin position="421"/>
        <end position="430"/>
    </location>
</feature>
<feature type="compositionally biased region" description="Low complexity" evidence="1">
    <location>
        <begin position="176"/>
        <end position="188"/>
    </location>
</feature>
<dbReference type="Proteomes" id="UP001141327">
    <property type="component" value="Unassembled WGS sequence"/>
</dbReference>
<feature type="domain" description="Vid27 PH-like" evidence="4">
    <location>
        <begin position="470"/>
        <end position="583"/>
    </location>
</feature>
<feature type="region of interest" description="Disordered" evidence="1">
    <location>
        <begin position="592"/>
        <end position="654"/>
    </location>
</feature>
<dbReference type="InterPro" id="IPR011044">
    <property type="entry name" value="Quino_amine_DH_bsu"/>
</dbReference>
<feature type="compositionally biased region" description="Pro residues" evidence="1">
    <location>
        <begin position="441"/>
        <end position="456"/>
    </location>
</feature>
<dbReference type="PANTHER" id="PTHR31913">
    <property type="entry name" value="VACUOLAR IMPORT AND DEGRADATION PROTEIN 27"/>
    <property type="match status" value="1"/>
</dbReference>
<evidence type="ECO:0000256" key="2">
    <source>
        <dbReference type="SAM" id="Phobius"/>
    </source>
</evidence>
<feature type="domain" description="Vacuolar import/degradation Vid27 C-terminal" evidence="3">
    <location>
        <begin position="662"/>
        <end position="860"/>
    </location>
</feature>
<feature type="compositionally biased region" description="Low complexity" evidence="1">
    <location>
        <begin position="431"/>
        <end position="440"/>
    </location>
</feature>
<feature type="region of interest" description="Disordered" evidence="1">
    <location>
        <begin position="164"/>
        <end position="238"/>
    </location>
</feature>
<keyword evidence="6" id="KW-1185">Reference proteome</keyword>
<evidence type="ECO:0000313" key="5">
    <source>
        <dbReference type="EMBL" id="KAJ4455585.1"/>
    </source>
</evidence>
<feature type="compositionally biased region" description="Low complexity" evidence="1">
    <location>
        <begin position="228"/>
        <end position="238"/>
    </location>
</feature>
<accession>A0ABQ8UDZ0</accession>
<organism evidence="5 6">
    <name type="scientific">Paratrimastix pyriformis</name>
    <dbReference type="NCBI Taxonomy" id="342808"/>
    <lineage>
        <taxon>Eukaryota</taxon>
        <taxon>Metamonada</taxon>
        <taxon>Preaxostyla</taxon>
        <taxon>Paratrimastigidae</taxon>
        <taxon>Paratrimastix</taxon>
    </lineage>
</organism>
<name>A0ABQ8UDZ0_9EUKA</name>
<feature type="compositionally biased region" description="Low complexity" evidence="1">
    <location>
        <begin position="209"/>
        <end position="220"/>
    </location>
</feature>
<reference evidence="5" key="1">
    <citation type="journal article" date="2022" name="bioRxiv">
        <title>Genomics of Preaxostyla Flagellates Illuminates Evolutionary Transitions and the Path Towards Mitochondrial Loss.</title>
        <authorList>
            <person name="Novak L.V.F."/>
            <person name="Treitli S.C."/>
            <person name="Pyrih J."/>
            <person name="Halakuc P."/>
            <person name="Pipaliya S.V."/>
            <person name="Vacek V."/>
            <person name="Brzon O."/>
            <person name="Soukal P."/>
            <person name="Eme L."/>
            <person name="Dacks J.B."/>
            <person name="Karnkowska A."/>
            <person name="Elias M."/>
            <person name="Hampl V."/>
        </authorList>
    </citation>
    <scope>NUCLEOTIDE SEQUENCE</scope>
    <source>
        <strain evidence="5">RCP-MX</strain>
    </source>
</reference>
<dbReference type="SUPFAM" id="SSF50969">
    <property type="entry name" value="YVTN repeat-like/Quinoprotein amine dehydrogenase"/>
    <property type="match status" value="1"/>
</dbReference>
<feature type="transmembrane region" description="Helical" evidence="2">
    <location>
        <begin position="901"/>
        <end position="921"/>
    </location>
</feature>
<evidence type="ECO:0000256" key="1">
    <source>
        <dbReference type="SAM" id="MobiDB-lite"/>
    </source>
</evidence>
<sequence>MLRGILGGIKGLVFGGPAPSELDGRFYCIHQGSAQCLFIQCTCSINKDQPFAHQLVIKQNEDMMPDDEGSPVEYKFLLDARMNLHQHRPNSETVGFRWIAPDTTRFRVPGVDQPRMYIFEMDKPNPKIADQYQLELCRCIYENTTKRECNDPAQLQQFCRPTSPVLGRISPPPAAKPAMSPAPQRPVSSPAPPPQQPTSTPSTAPPRPGRSAAYPSLSPAPATPTRPPVAQTPVPASTPVVTTPAAPAVTPAVMTPATPSTVSSVSTVFMSPQTARTATPVSTPLPPRPAPQDAPIPVPAPVLAPHTPSAPPAKPAAPVSAEPIAAVLPSTPSKPAAVSATTAPVTSSVATATPTRMLHQPRAPQYTPATAATCTPTSELNPFARRLNALMTSPSRAFVAPSGETDEESDREPARPAKPSVMPPPSPKPAPATATATRPAAPVPAPAPAPAPAPPKPQEEAVEAPPMGELLLSVPAGLYIFNPQTIIFDCYQERVLASVRKAVPEPSEETPDEFLYDLVVQKDSGEHILMQRVCNEMFLHWNDPQRSVIWVARTASSAMTLSLVLGDHYTEFHEELAKRLWETNAMRPFDKAEDPSWVLGEGPGPFDLEVDEEEEEEDERRRSSGGRRRSDRRLSFITTDQTQEDAPVSADELEDVDQGEDANKLLAVGRSHPRSFLVRGSLMDVYSVNDDEVRYLNATTRIKDMSDTPFSPCRVMSHQGDERLLMLNAEKPNNVYSLDVERGKVVEEWHTDQYKTPIREIIPESKEAPYAASTSTFVGMNNMGFFLMDPRQGGNCMVEDRKFTYGARTKPELSCVATTGDGHLVAGSAKGEIRLFDSSLKHRAKTQLPGFGGPKCSLAVRDLDVPIDQPLAPHIIIWILVYHSLAGIYIIWILEYHSLWILVYHSLAGLYIIWILVYHSLADPIIGVDVTHDGRWVLATTATYLILASTELPGHKTGFTTPMGKNKPRPLRLELRHEHVILLGGRVNFTPARFNYAPGGNETSIVTATGPFVVTWDFATVRKGNLLEYDLKRETARVVAGEFAFGEDTKVVVATKRDVKLEKRVPLEESSEGEDDDA</sequence>
<feature type="compositionally biased region" description="Polar residues" evidence="1">
    <location>
        <begin position="273"/>
        <end position="282"/>
    </location>
</feature>
<feature type="compositionally biased region" description="Pro residues" evidence="1">
    <location>
        <begin position="283"/>
        <end position="292"/>
    </location>
</feature>
<evidence type="ECO:0000313" key="6">
    <source>
        <dbReference type="Proteomes" id="UP001141327"/>
    </source>
</evidence>
<feature type="domain" description="Vacuolar import/degradation Vid27 C-terminal" evidence="3">
    <location>
        <begin position="920"/>
        <end position="1069"/>
    </location>
</feature>
<evidence type="ECO:0000259" key="4">
    <source>
        <dbReference type="Pfam" id="PF17747"/>
    </source>
</evidence>
<dbReference type="Pfam" id="PF08553">
    <property type="entry name" value="VID27"/>
    <property type="match status" value="2"/>
</dbReference>
<comment type="caution">
    <text evidence="5">The sequence shown here is derived from an EMBL/GenBank/DDBJ whole genome shotgun (WGS) entry which is preliminary data.</text>
</comment>